<dbReference type="InterPro" id="IPR011990">
    <property type="entry name" value="TPR-like_helical_dom_sf"/>
</dbReference>
<protein>
    <submittedName>
        <fullName evidence="2">Si:dkey-12j5.1</fullName>
    </submittedName>
</protein>
<dbReference type="PANTHER" id="PTHR28654">
    <property type="entry name" value="AXIN INTERACTOR, DORSALIZATION-ASSOCIATED PROTEIN"/>
    <property type="match status" value="1"/>
</dbReference>
<name>A0A8C1J8B9_CYPCA</name>
<dbReference type="AlphaFoldDB" id="A0A8C1J8B9"/>
<proteinExistence type="predicted"/>
<dbReference type="SUPFAM" id="SSF48452">
    <property type="entry name" value="TPR-like"/>
    <property type="match status" value="1"/>
</dbReference>
<feature type="compositionally biased region" description="Basic residues" evidence="1">
    <location>
        <begin position="1"/>
        <end position="17"/>
    </location>
</feature>
<evidence type="ECO:0000313" key="2">
    <source>
        <dbReference type="Ensembl" id="ENSCCRP00010028123.1"/>
    </source>
</evidence>
<dbReference type="GO" id="GO:0035091">
    <property type="term" value="F:phosphatidylinositol binding"/>
    <property type="evidence" value="ECO:0007669"/>
    <property type="project" value="TreeGrafter"/>
</dbReference>
<sequence length="400" mass="45234">MGGQAKSKKKNKAKRKDTKPTGGALMSPQERMKAKMQERAKKKTAEKYTIDQLIEKTEECIDNFDFDMARLYCQRALDIEATNLNLLDMMGSICTELGDIEKAKQISFTLVYVYLKAVELSPEEGHSKYMYLGQIHTGKEAVQYFSKGTEVMLSVMDKHTNEASAFGAAAFPSVCAVSKKDVSVAFCSIAEIFFTDLCMEEGAADRCKEAIDKALQYDEHNPEALQLMASYLFSIEKTEEGREYLKKSVSSWLPSLQKEEESLASTEHDMEEEEDQNKSNIPPYESRITTAKLLIENISNVWYLLGWLFYLQLGKQDLTNNGVNFRKSAWTYLSKAKKLYVKLRCEDAPMLEHTEQLLAELGGEEHGADEDDDDEAGPSVDNIEDDFIQSSDEEDDAMDQ</sequence>
<accession>A0A8C1J8B9</accession>
<feature type="region of interest" description="Disordered" evidence="1">
    <location>
        <begin position="360"/>
        <end position="400"/>
    </location>
</feature>
<dbReference type="CDD" id="cd24142">
    <property type="entry name" value="ACL4-like"/>
    <property type="match status" value="1"/>
</dbReference>
<dbReference type="GO" id="GO:0016020">
    <property type="term" value="C:membrane"/>
    <property type="evidence" value="ECO:0007669"/>
    <property type="project" value="TreeGrafter"/>
</dbReference>
<evidence type="ECO:0000256" key="1">
    <source>
        <dbReference type="SAM" id="MobiDB-lite"/>
    </source>
</evidence>
<keyword evidence="3" id="KW-1185">Reference proteome</keyword>
<feature type="region of interest" description="Disordered" evidence="1">
    <location>
        <begin position="1"/>
        <end position="40"/>
    </location>
</feature>
<dbReference type="Proteomes" id="UP000694427">
    <property type="component" value="Unplaced"/>
</dbReference>
<organism evidence="2 3">
    <name type="scientific">Cyprinus carpio</name>
    <name type="common">Common carp</name>
    <dbReference type="NCBI Taxonomy" id="7962"/>
    <lineage>
        <taxon>Eukaryota</taxon>
        <taxon>Metazoa</taxon>
        <taxon>Chordata</taxon>
        <taxon>Craniata</taxon>
        <taxon>Vertebrata</taxon>
        <taxon>Euteleostomi</taxon>
        <taxon>Actinopterygii</taxon>
        <taxon>Neopterygii</taxon>
        <taxon>Teleostei</taxon>
        <taxon>Ostariophysi</taxon>
        <taxon>Cypriniformes</taxon>
        <taxon>Cyprinidae</taxon>
        <taxon>Cyprininae</taxon>
        <taxon>Cyprinus</taxon>
    </lineage>
</organism>
<dbReference type="Gene3D" id="1.25.40.10">
    <property type="entry name" value="Tetratricopeptide repeat domain"/>
    <property type="match status" value="1"/>
</dbReference>
<feature type="compositionally biased region" description="Basic and acidic residues" evidence="1">
    <location>
        <begin position="30"/>
        <end position="40"/>
    </location>
</feature>
<reference evidence="2" key="1">
    <citation type="submission" date="2025-08" db="UniProtKB">
        <authorList>
            <consortium name="Ensembl"/>
        </authorList>
    </citation>
    <scope>IDENTIFICATION</scope>
</reference>
<dbReference type="GO" id="GO:0048264">
    <property type="term" value="P:determination of ventral identity"/>
    <property type="evidence" value="ECO:0007669"/>
    <property type="project" value="TreeGrafter"/>
</dbReference>
<dbReference type="Ensembl" id="ENSCCRT00010030850.1">
    <property type="protein sequence ID" value="ENSCCRP00010028123.1"/>
    <property type="gene ID" value="ENSCCRG00010012058.1"/>
</dbReference>
<evidence type="ECO:0000313" key="3">
    <source>
        <dbReference type="Proteomes" id="UP000694427"/>
    </source>
</evidence>
<dbReference type="PANTHER" id="PTHR28654:SF1">
    <property type="entry name" value="AXIN INTERACTOR, DORSALIZATION-ASSOCIATED PROTEIN"/>
    <property type="match status" value="1"/>
</dbReference>
<reference evidence="2" key="2">
    <citation type="submission" date="2025-09" db="UniProtKB">
        <authorList>
            <consortium name="Ensembl"/>
        </authorList>
    </citation>
    <scope>IDENTIFICATION</scope>
</reference>
<feature type="region of interest" description="Disordered" evidence="1">
    <location>
        <begin position="262"/>
        <end position="283"/>
    </location>
</feature>
<gene>
    <name evidence="2" type="primary">si:dkey-12j5.1</name>
</gene>
<feature type="compositionally biased region" description="Acidic residues" evidence="1">
    <location>
        <begin position="367"/>
        <end position="400"/>
    </location>
</feature>